<dbReference type="GO" id="GO:0043565">
    <property type="term" value="F:sequence-specific DNA binding"/>
    <property type="evidence" value="ECO:0007669"/>
    <property type="project" value="InterPro"/>
</dbReference>
<sequence>MTHVTPAGGGGAPVAFSTAGLPEAQRIELWESHNAEALIGLRCRSMSGAALDATEVNLQVDRLHLARVRGSSHVVERDAGMVRSRPAESVALFFSLAGEAFFYHDDGVRTVQPGQMLLCDADRPFMRGFSRGLEELVLKVPRELFTEATGITDVPKPVVTGFAAGANAHAHDLARMVGAAARDEDPVPVTEQALLDLLAALTGRDHQGDLTTAHRSAAQAYIDAHLSDPSLSAAQVAAAVGLSTRHLSRVFAQVDTSVPRYVLGRRLELARRLLEKPAATSMTIAEIAHHCGFSSAAHFSHAFTTHVGERASDVRRRAVAARAVPLP</sequence>
<dbReference type="SMART" id="SM00342">
    <property type="entry name" value="HTH_ARAC"/>
    <property type="match status" value="1"/>
</dbReference>
<dbReference type="PANTHER" id="PTHR46796:SF6">
    <property type="entry name" value="ARAC SUBFAMILY"/>
    <property type="match status" value="1"/>
</dbReference>
<keyword evidence="1" id="KW-0805">Transcription regulation</keyword>
<dbReference type="Pfam" id="PF12833">
    <property type="entry name" value="HTH_18"/>
    <property type="match status" value="1"/>
</dbReference>
<dbReference type="Pfam" id="PF14525">
    <property type="entry name" value="AraC_binding_2"/>
    <property type="match status" value="1"/>
</dbReference>
<dbReference type="PANTHER" id="PTHR46796">
    <property type="entry name" value="HTH-TYPE TRANSCRIPTIONAL ACTIVATOR RHAS-RELATED"/>
    <property type="match status" value="1"/>
</dbReference>
<keyword evidence="2" id="KW-0238">DNA-binding</keyword>
<dbReference type="GO" id="GO:0003700">
    <property type="term" value="F:DNA-binding transcription factor activity"/>
    <property type="evidence" value="ECO:0007669"/>
    <property type="project" value="InterPro"/>
</dbReference>
<organism evidence="4 5">
    <name type="scientific">Nocardioides marmotae</name>
    <dbReference type="NCBI Taxonomy" id="2663857"/>
    <lineage>
        <taxon>Bacteria</taxon>
        <taxon>Bacillati</taxon>
        <taxon>Actinomycetota</taxon>
        <taxon>Actinomycetes</taxon>
        <taxon>Propionibacteriales</taxon>
        <taxon>Nocardioidaceae</taxon>
        <taxon>Nocardioides</taxon>
    </lineage>
</organism>
<dbReference type="InterPro" id="IPR018060">
    <property type="entry name" value="HTH_AraC"/>
</dbReference>
<reference evidence="4 5" key="1">
    <citation type="submission" date="2019-10" db="EMBL/GenBank/DDBJ databases">
        <title>Nocardioides novel species isolated from the excrement of Marmot.</title>
        <authorList>
            <person name="Zhang G."/>
        </authorList>
    </citation>
    <scope>NUCLEOTIDE SEQUENCE [LARGE SCALE GENOMIC DNA]</scope>
    <source>
        <strain evidence="5">zg-579</strain>
    </source>
</reference>
<dbReference type="PROSITE" id="PS01124">
    <property type="entry name" value="HTH_ARAC_FAMILY_2"/>
    <property type="match status" value="1"/>
</dbReference>
<protein>
    <submittedName>
        <fullName evidence="4">Helix-turn-helix domain-containing protein</fullName>
    </submittedName>
</protein>
<dbReference type="InterPro" id="IPR009057">
    <property type="entry name" value="Homeodomain-like_sf"/>
</dbReference>
<dbReference type="InterPro" id="IPR050204">
    <property type="entry name" value="AraC_XylS_family_regulators"/>
</dbReference>
<evidence type="ECO:0000256" key="1">
    <source>
        <dbReference type="ARBA" id="ARBA00023015"/>
    </source>
</evidence>
<dbReference type="InterPro" id="IPR035418">
    <property type="entry name" value="AraC-bd_2"/>
</dbReference>
<keyword evidence="5" id="KW-1185">Reference proteome</keyword>
<evidence type="ECO:0000313" key="5">
    <source>
        <dbReference type="Proteomes" id="UP000433406"/>
    </source>
</evidence>
<dbReference type="RefSeq" id="WP_154616341.1">
    <property type="nucleotide sequence ID" value="NZ_CP053660.1"/>
</dbReference>
<dbReference type="EMBL" id="WLCI01000016">
    <property type="protein sequence ID" value="MTB96469.1"/>
    <property type="molecule type" value="Genomic_DNA"/>
</dbReference>
<comment type="caution">
    <text evidence="4">The sequence shown here is derived from an EMBL/GenBank/DDBJ whole genome shotgun (WGS) entry which is preliminary data.</text>
</comment>
<dbReference type="AlphaFoldDB" id="A0A6I3JEG3"/>
<dbReference type="Gene3D" id="1.10.10.60">
    <property type="entry name" value="Homeodomain-like"/>
    <property type="match status" value="1"/>
</dbReference>
<accession>A0A6I3JEG3</accession>
<dbReference type="Proteomes" id="UP000433406">
    <property type="component" value="Unassembled WGS sequence"/>
</dbReference>
<name>A0A6I3JEG3_9ACTN</name>
<keyword evidence="3" id="KW-0804">Transcription</keyword>
<gene>
    <name evidence="4" type="ORF">GGQ22_15450</name>
</gene>
<evidence type="ECO:0000313" key="4">
    <source>
        <dbReference type="EMBL" id="MTB96469.1"/>
    </source>
</evidence>
<proteinExistence type="predicted"/>
<evidence type="ECO:0000256" key="2">
    <source>
        <dbReference type="ARBA" id="ARBA00023125"/>
    </source>
</evidence>
<dbReference type="SUPFAM" id="SSF46689">
    <property type="entry name" value="Homeodomain-like"/>
    <property type="match status" value="1"/>
</dbReference>
<evidence type="ECO:0000256" key="3">
    <source>
        <dbReference type="ARBA" id="ARBA00023163"/>
    </source>
</evidence>